<dbReference type="GO" id="GO:0005886">
    <property type="term" value="C:plasma membrane"/>
    <property type="evidence" value="ECO:0007669"/>
    <property type="project" value="UniProtKB-SubCell"/>
</dbReference>
<evidence type="ECO:0000256" key="1">
    <source>
        <dbReference type="ARBA" id="ARBA00004162"/>
    </source>
</evidence>
<evidence type="ECO:0000256" key="4">
    <source>
        <dbReference type="PROSITE-ProRule" id="PRU00285"/>
    </source>
</evidence>
<keyword evidence="2" id="KW-1003">Cell membrane</keyword>
<dbReference type="Gene3D" id="2.60.40.790">
    <property type="match status" value="1"/>
</dbReference>
<dbReference type="KEGG" id="rcu:8286578"/>
<feature type="compositionally biased region" description="Low complexity" evidence="6">
    <location>
        <begin position="140"/>
        <end position="151"/>
    </location>
</feature>
<protein>
    <submittedName>
        <fullName evidence="8">Small heat-shock protein, putative</fullName>
    </submittedName>
</protein>
<dbReference type="EMBL" id="EQ973800">
    <property type="protein sequence ID" value="EEF46515.1"/>
    <property type="molecule type" value="Genomic_DNA"/>
</dbReference>
<evidence type="ECO:0000259" key="7">
    <source>
        <dbReference type="PROSITE" id="PS01031"/>
    </source>
</evidence>
<evidence type="ECO:0000256" key="3">
    <source>
        <dbReference type="ARBA" id="ARBA00022821"/>
    </source>
</evidence>
<dbReference type="SUPFAM" id="SSF49764">
    <property type="entry name" value="HSP20-like chaperones"/>
    <property type="match status" value="1"/>
</dbReference>
<keyword evidence="3" id="KW-0611">Plant defense</keyword>
<keyword evidence="2" id="KW-0472">Membrane</keyword>
<dbReference type="Proteomes" id="UP000008311">
    <property type="component" value="Unassembled WGS sequence"/>
</dbReference>
<dbReference type="GO" id="GO:0034605">
    <property type="term" value="P:cellular response to heat"/>
    <property type="evidence" value="ECO:0000318"/>
    <property type="project" value="GO_Central"/>
</dbReference>
<feature type="compositionally biased region" description="Basic and acidic residues" evidence="6">
    <location>
        <begin position="169"/>
        <end position="187"/>
    </location>
</feature>
<evidence type="ECO:0000256" key="2">
    <source>
        <dbReference type="ARBA" id="ARBA00022475"/>
    </source>
</evidence>
<feature type="region of interest" description="Disordered" evidence="6">
    <location>
        <begin position="102"/>
        <end position="255"/>
    </location>
</feature>
<proteinExistence type="inferred from homology"/>
<dbReference type="InterPro" id="IPR002068">
    <property type="entry name" value="A-crystallin/Hsp20_dom"/>
</dbReference>
<gene>
    <name evidence="8" type="ORF">RCOM_0952370</name>
</gene>
<reference evidence="9" key="1">
    <citation type="journal article" date="2010" name="Nat. Biotechnol.">
        <title>Draft genome sequence of the oilseed species Ricinus communis.</title>
        <authorList>
            <person name="Chan A.P."/>
            <person name="Crabtree J."/>
            <person name="Zhao Q."/>
            <person name="Lorenzi H."/>
            <person name="Orvis J."/>
            <person name="Puiu D."/>
            <person name="Melake-Berhan A."/>
            <person name="Jones K.M."/>
            <person name="Redman J."/>
            <person name="Chen G."/>
            <person name="Cahoon E.B."/>
            <person name="Gedil M."/>
            <person name="Stanke M."/>
            <person name="Haas B.J."/>
            <person name="Wortman J.R."/>
            <person name="Fraser-Liggett C.M."/>
            <person name="Ravel J."/>
            <person name="Rabinowicz P.D."/>
        </authorList>
    </citation>
    <scope>NUCLEOTIDE SEQUENCE [LARGE SCALE GENOMIC DNA]</scope>
    <source>
        <strain evidence="9">cv. Hale</strain>
    </source>
</reference>
<dbReference type="STRING" id="3988.B9RQ27"/>
<feature type="compositionally biased region" description="Polar residues" evidence="6">
    <location>
        <begin position="152"/>
        <end position="164"/>
    </location>
</feature>
<keyword evidence="9" id="KW-1185">Reference proteome</keyword>
<dbReference type="GO" id="GO:0006952">
    <property type="term" value="P:defense response"/>
    <property type="evidence" value="ECO:0007669"/>
    <property type="project" value="UniProtKB-KW"/>
</dbReference>
<dbReference type="PANTHER" id="PTHR43670">
    <property type="entry name" value="HEAT SHOCK PROTEIN 26"/>
    <property type="match status" value="1"/>
</dbReference>
<dbReference type="InterPro" id="IPR008978">
    <property type="entry name" value="HSP20-like_chaperone"/>
</dbReference>
<dbReference type="PROSITE" id="PS01031">
    <property type="entry name" value="SHSP"/>
    <property type="match status" value="1"/>
</dbReference>
<accession>B9RQ27</accession>
<dbReference type="eggNOG" id="KOG0710">
    <property type="taxonomic scope" value="Eukaryota"/>
</dbReference>
<evidence type="ECO:0000313" key="8">
    <source>
        <dbReference type="EMBL" id="EEF46515.1"/>
    </source>
</evidence>
<feature type="compositionally biased region" description="Basic and acidic residues" evidence="6">
    <location>
        <begin position="227"/>
        <end position="241"/>
    </location>
</feature>
<feature type="domain" description="SHSP" evidence="7">
    <location>
        <begin position="13"/>
        <end position="117"/>
    </location>
</feature>
<evidence type="ECO:0000256" key="5">
    <source>
        <dbReference type="RuleBase" id="RU003616"/>
    </source>
</evidence>
<dbReference type="OrthoDB" id="1431247at2759"/>
<evidence type="ECO:0000313" key="9">
    <source>
        <dbReference type="Proteomes" id="UP000008311"/>
    </source>
</evidence>
<dbReference type="InParanoid" id="B9RQ27"/>
<dbReference type="FunCoup" id="B9RQ27">
    <property type="interactions" value="64"/>
</dbReference>
<name>B9RQ27_RICCO</name>
<dbReference type="AlphaFoldDB" id="B9RQ27"/>
<evidence type="ECO:0000256" key="6">
    <source>
        <dbReference type="SAM" id="MobiDB-lite"/>
    </source>
</evidence>
<feature type="compositionally biased region" description="Basic and acidic residues" evidence="6">
    <location>
        <begin position="194"/>
        <end position="212"/>
    </location>
</feature>
<organism evidence="8 9">
    <name type="scientific">Ricinus communis</name>
    <name type="common">Castor bean</name>
    <dbReference type="NCBI Taxonomy" id="3988"/>
    <lineage>
        <taxon>Eukaryota</taxon>
        <taxon>Viridiplantae</taxon>
        <taxon>Streptophyta</taxon>
        <taxon>Embryophyta</taxon>
        <taxon>Tracheophyta</taxon>
        <taxon>Spermatophyta</taxon>
        <taxon>Magnoliopsida</taxon>
        <taxon>eudicotyledons</taxon>
        <taxon>Gunneridae</taxon>
        <taxon>Pentapetalae</taxon>
        <taxon>rosids</taxon>
        <taxon>fabids</taxon>
        <taxon>Malpighiales</taxon>
        <taxon>Euphorbiaceae</taxon>
        <taxon>Acalyphoideae</taxon>
        <taxon>Acalypheae</taxon>
        <taxon>Ricinus</taxon>
    </lineage>
</organism>
<sequence>MEPRQRTSGSAERVYEDLEPIMAWERDHPTADTLVIYLPGFRKEQLKVQVTTSRFLRVSGERLVSGNKWIRFRKEILIPSNYETNEISAKFEKGALYVKHPKIIVQDPEPPQEKRKDQALVEAPKPGQEKPAEPPNEATKLLQEKVQLQQQPPTNLEKSTSETQAKGGPKIEMDRQKSSKMNGRGDSDNNLQKMIEKEKELSKYEEKNKNDAGKVVTSTSTSTIKQENVHDSVQDAKDKTTTESCNPAKENYRQV</sequence>
<dbReference type="PANTHER" id="PTHR43670:SF73">
    <property type="entry name" value="INACTIVE PROTEIN RESTRICTED TEV MOVEMENT 2-LIKE"/>
    <property type="match status" value="1"/>
</dbReference>
<dbReference type="Pfam" id="PF00011">
    <property type="entry name" value="HSP20"/>
    <property type="match status" value="1"/>
</dbReference>
<comment type="similarity">
    <text evidence="4 5">Belongs to the small heat shock protein (HSP20) family.</text>
</comment>
<dbReference type="CDD" id="cd06464">
    <property type="entry name" value="ACD_sHsps-like"/>
    <property type="match status" value="1"/>
</dbReference>
<comment type="subcellular location">
    <subcellularLocation>
        <location evidence="1">Cell membrane</location>
        <topology evidence="1">Single-pass membrane protein</topology>
    </subcellularLocation>
</comment>